<dbReference type="GO" id="GO:0016757">
    <property type="term" value="F:glycosyltransferase activity"/>
    <property type="evidence" value="ECO:0007669"/>
    <property type="project" value="InterPro"/>
</dbReference>
<dbReference type="PANTHER" id="PTHR45947:SF3">
    <property type="entry name" value="SULFOQUINOVOSYL TRANSFERASE SQD2"/>
    <property type="match status" value="1"/>
</dbReference>
<dbReference type="Pfam" id="PF00534">
    <property type="entry name" value="Glycos_transf_1"/>
    <property type="match status" value="1"/>
</dbReference>
<evidence type="ECO:0000313" key="4">
    <source>
        <dbReference type="EMBL" id="CAB4617447.1"/>
    </source>
</evidence>
<evidence type="ECO:0000259" key="2">
    <source>
        <dbReference type="Pfam" id="PF13439"/>
    </source>
</evidence>
<dbReference type="EMBL" id="CAEZSH010000081">
    <property type="protein sequence ID" value="CAB4541219.1"/>
    <property type="molecule type" value="Genomic_DNA"/>
</dbReference>
<sequence length="491" mass="53929">MPSRYPAPKPLVVVIGCDTFPPDINGAARFAERLAAGLQGRNHEVHVIAPSTNKRYGVYREVHAGVPIVVHRLKSYRVPRHKFLRFISPLGLRGRLVKLIKNIAPDVVHIQSHLMVGRFLSNVARELDIRLVATNHTMPENLVRYSMLIPKLFERLAMRMAWADTGNIVSRAAVVTTPTRKAAEILNRATGIAGIYAISCGIDSRPFASAKAASNEKPRALFLGRLDYEKHVHILIEAFSKLDSSPDAILEIVGDGSERESLESWADECGVGDRVVFSGSIPDSELSAAYARASVFVMPSIAELQSIATMEAMASARPVIAANAAALPHLVHDGENGFLFEPDNVEQLTGLLKRVFAMNDAELQTLGDKSLHLIQSHDINRTLDAFEKIYRNQMADLSDTVDNEPDYLLATSSIAIVKSSASSARIAAAAAKGNLSNLRSGVVERLNGVRGETLEKFDDLKFEVTRRTSVATRRLAKSIARALNRFRNRDE</sequence>
<proteinExistence type="predicted"/>
<reference evidence="4" key="1">
    <citation type="submission" date="2020-05" db="EMBL/GenBank/DDBJ databases">
        <authorList>
            <person name="Chiriac C."/>
            <person name="Salcher M."/>
            <person name="Ghai R."/>
            <person name="Kavagutti S V."/>
        </authorList>
    </citation>
    <scope>NUCLEOTIDE SEQUENCE</scope>
</reference>
<evidence type="ECO:0000259" key="1">
    <source>
        <dbReference type="Pfam" id="PF00534"/>
    </source>
</evidence>
<dbReference type="Gene3D" id="3.40.50.2000">
    <property type="entry name" value="Glycogen Phosphorylase B"/>
    <property type="match status" value="2"/>
</dbReference>
<feature type="domain" description="Glycosyltransferase subfamily 4-like N-terminal" evidence="2">
    <location>
        <begin position="24"/>
        <end position="203"/>
    </location>
</feature>
<evidence type="ECO:0000313" key="3">
    <source>
        <dbReference type="EMBL" id="CAB4541219.1"/>
    </source>
</evidence>
<protein>
    <submittedName>
        <fullName evidence="4">Unannotated protein</fullName>
    </submittedName>
</protein>
<dbReference type="EMBL" id="CAEZUW010000127">
    <property type="protein sequence ID" value="CAB4617447.1"/>
    <property type="molecule type" value="Genomic_DNA"/>
</dbReference>
<dbReference type="AlphaFoldDB" id="A0A6J6HY03"/>
<dbReference type="InterPro" id="IPR050194">
    <property type="entry name" value="Glycosyltransferase_grp1"/>
</dbReference>
<accession>A0A6J6HY03</accession>
<feature type="domain" description="Glycosyl transferase family 1" evidence="1">
    <location>
        <begin position="211"/>
        <end position="359"/>
    </location>
</feature>
<dbReference type="PANTHER" id="PTHR45947">
    <property type="entry name" value="SULFOQUINOVOSYL TRANSFERASE SQD2"/>
    <property type="match status" value="1"/>
</dbReference>
<dbReference type="SUPFAM" id="SSF53756">
    <property type="entry name" value="UDP-Glycosyltransferase/glycogen phosphorylase"/>
    <property type="match status" value="1"/>
</dbReference>
<dbReference type="Pfam" id="PF13439">
    <property type="entry name" value="Glyco_transf_4"/>
    <property type="match status" value="1"/>
</dbReference>
<name>A0A6J6HY03_9ZZZZ</name>
<gene>
    <name evidence="3" type="ORF">UFOPK1410_00710</name>
    <name evidence="4" type="ORF">UFOPK1855_00778</name>
</gene>
<dbReference type="InterPro" id="IPR028098">
    <property type="entry name" value="Glyco_trans_4-like_N"/>
</dbReference>
<organism evidence="4">
    <name type="scientific">freshwater metagenome</name>
    <dbReference type="NCBI Taxonomy" id="449393"/>
    <lineage>
        <taxon>unclassified sequences</taxon>
        <taxon>metagenomes</taxon>
        <taxon>ecological metagenomes</taxon>
    </lineage>
</organism>
<dbReference type="InterPro" id="IPR001296">
    <property type="entry name" value="Glyco_trans_1"/>
</dbReference>